<dbReference type="Gene3D" id="1.10.10.10">
    <property type="entry name" value="Winged helix-like DNA-binding domain superfamily/Winged helix DNA-binding domain"/>
    <property type="match status" value="1"/>
</dbReference>
<dbReference type="InterPro" id="IPR036388">
    <property type="entry name" value="WH-like_DNA-bd_sf"/>
</dbReference>
<dbReference type="PROSITE" id="PS50110">
    <property type="entry name" value="RESPONSE_REGULATORY"/>
    <property type="match status" value="1"/>
</dbReference>
<dbReference type="KEGG" id="glj:GKIL_3201"/>
<sequence>MTVPACYYRSNIPFGDAMSIRVVVVDDHPDVLLGAAAYLGNCPDIRLVAQAQTIAEALTAIRDHQPQVALVDLELPRAVGEAAEYLGGIQIARAIRGGGWPTRLIVMTGHQDRSGLVAAQPFVDCKPRVIYDYLLKTATPQERIEAIRHAAQGVGRPLKFDAPKLTPRERIVLRYMALGLENGEIAQKLVVAPSTVASHVKSLMAKILSEPGVDEGQLRRTRTLCVRRALEFGILRPDQINRNHLGRDPVRGT</sequence>
<dbReference type="Proteomes" id="UP000017396">
    <property type="component" value="Chromosome"/>
</dbReference>
<dbReference type="InterPro" id="IPR039420">
    <property type="entry name" value="WalR-like"/>
</dbReference>
<keyword evidence="2" id="KW-0597">Phosphoprotein</keyword>
<proteinExistence type="predicted"/>
<dbReference type="CDD" id="cd06170">
    <property type="entry name" value="LuxR_C_like"/>
    <property type="match status" value="1"/>
</dbReference>
<dbReference type="GO" id="GO:0003677">
    <property type="term" value="F:DNA binding"/>
    <property type="evidence" value="ECO:0007669"/>
    <property type="project" value="UniProtKB-KW"/>
</dbReference>
<evidence type="ECO:0000313" key="6">
    <source>
        <dbReference type="Proteomes" id="UP000017396"/>
    </source>
</evidence>
<keyword evidence="1" id="KW-0238">DNA-binding</keyword>
<dbReference type="InterPro" id="IPR011006">
    <property type="entry name" value="CheY-like_superfamily"/>
</dbReference>
<dbReference type="PANTHER" id="PTHR43214:SF43">
    <property type="entry name" value="TWO-COMPONENT RESPONSE REGULATOR"/>
    <property type="match status" value="1"/>
</dbReference>
<dbReference type="HOGENOM" id="CLU_000445_90_1_3"/>
<dbReference type="InterPro" id="IPR016032">
    <property type="entry name" value="Sig_transdc_resp-reg_C-effctor"/>
</dbReference>
<evidence type="ECO:0000256" key="2">
    <source>
        <dbReference type="PROSITE-ProRule" id="PRU00169"/>
    </source>
</evidence>
<dbReference type="STRING" id="1183438.GKIL_3201"/>
<dbReference type="Gene3D" id="3.40.50.2300">
    <property type="match status" value="1"/>
</dbReference>
<dbReference type="AlphaFoldDB" id="U5QKE5"/>
<dbReference type="SUPFAM" id="SSF52172">
    <property type="entry name" value="CheY-like"/>
    <property type="match status" value="1"/>
</dbReference>
<evidence type="ECO:0000259" key="3">
    <source>
        <dbReference type="PROSITE" id="PS50043"/>
    </source>
</evidence>
<dbReference type="PRINTS" id="PR00038">
    <property type="entry name" value="HTHLUXR"/>
</dbReference>
<organism evidence="5 6">
    <name type="scientific">Gloeobacter kilaueensis (strain ATCC BAA-2537 / CCAP 1431/1 / ULC 316 / JS1)</name>
    <dbReference type="NCBI Taxonomy" id="1183438"/>
    <lineage>
        <taxon>Bacteria</taxon>
        <taxon>Bacillati</taxon>
        <taxon>Cyanobacteriota</taxon>
        <taxon>Cyanophyceae</taxon>
        <taxon>Gloeobacterales</taxon>
        <taxon>Gloeobacteraceae</taxon>
        <taxon>Gloeobacter</taxon>
    </lineage>
</organism>
<dbReference type="InterPro" id="IPR000792">
    <property type="entry name" value="Tscrpt_reg_LuxR_C"/>
</dbReference>
<evidence type="ECO:0000256" key="1">
    <source>
        <dbReference type="ARBA" id="ARBA00023125"/>
    </source>
</evidence>
<dbReference type="SMART" id="SM00448">
    <property type="entry name" value="REC"/>
    <property type="match status" value="1"/>
</dbReference>
<feature type="modified residue" description="4-aspartylphosphate" evidence="2">
    <location>
        <position position="72"/>
    </location>
</feature>
<dbReference type="PROSITE" id="PS00622">
    <property type="entry name" value="HTH_LUXR_1"/>
    <property type="match status" value="1"/>
</dbReference>
<reference evidence="5 6" key="1">
    <citation type="journal article" date="2013" name="PLoS ONE">
        <title>Cultivation and Complete Genome Sequencing of Gloeobacter kilaueensis sp. nov., from a Lava Cave in Kilauea Caldera, Hawai'i.</title>
        <authorList>
            <person name="Saw J.H."/>
            <person name="Schatz M."/>
            <person name="Brown M.V."/>
            <person name="Kunkel D.D."/>
            <person name="Foster J.S."/>
            <person name="Shick H."/>
            <person name="Christensen S."/>
            <person name="Hou S."/>
            <person name="Wan X."/>
            <person name="Donachie S.P."/>
        </authorList>
    </citation>
    <scope>NUCLEOTIDE SEQUENCE [LARGE SCALE GENOMIC DNA]</scope>
    <source>
        <strain evidence="6">JS</strain>
    </source>
</reference>
<dbReference type="GO" id="GO:0000160">
    <property type="term" value="P:phosphorelay signal transduction system"/>
    <property type="evidence" value="ECO:0007669"/>
    <property type="project" value="InterPro"/>
</dbReference>
<keyword evidence="6" id="KW-1185">Reference proteome</keyword>
<feature type="domain" description="Response regulatory" evidence="4">
    <location>
        <begin position="21"/>
        <end position="151"/>
    </location>
</feature>
<dbReference type="eggNOG" id="COG2197">
    <property type="taxonomic scope" value="Bacteria"/>
</dbReference>
<evidence type="ECO:0000259" key="4">
    <source>
        <dbReference type="PROSITE" id="PS50110"/>
    </source>
</evidence>
<dbReference type="SMART" id="SM00421">
    <property type="entry name" value="HTH_LUXR"/>
    <property type="match status" value="1"/>
</dbReference>
<dbReference type="PANTHER" id="PTHR43214">
    <property type="entry name" value="TWO-COMPONENT RESPONSE REGULATOR"/>
    <property type="match status" value="1"/>
</dbReference>
<protein>
    <submittedName>
        <fullName evidence="5">Two component LuxR family transcriptional regulator</fullName>
    </submittedName>
</protein>
<evidence type="ECO:0000313" key="5">
    <source>
        <dbReference type="EMBL" id="AGY59447.1"/>
    </source>
</evidence>
<dbReference type="EMBL" id="CP003587">
    <property type="protein sequence ID" value="AGY59447.1"/>
    <property type="molecule type" value="Genomic_DNA"/>
</dbReference>
<name>U5QKE5_GLOK1</name>
<gene>
    <name evidence="5" type="ORF">GKIL_3201</name>
</gene>
<dbReference type="PROSITE" id="PS50043">
    <property type="entry name" value="HTH_LUXR_2"/>
    <property type="match status" value="1"/>
</dbReference>
<dbReference type="InterPro" id="IPR001789">
    <property type="entry name" value="Sig_transdc_resp-reg_receiver"/>
</dbReference>
<dbReference type="Pfam" id="PF00196">
    <property type="entry name" value="GerE"/>
    <property type="match status" value="1"/>
</dbReference>
<accession>U5QKE5</accession>
<dbReference type="GO" id="GO:0006355">
    <property type="term" value="P:regulation of DNA-templated transcription"/>
    <property type="evidence" value="ECO:0007669"/>
    <property type="project" value="InterPro"/>
</dbReference>
<dbReference type="Pfam" id="PF00072">
    <property type="entry name" value="Response_reg"/>
    <property type="match status" value="1"/>
</dbReference>
<dbReference type="SUPFAM" id="SSF46894">
    <property type="entry name" value="C-terminal effector domain of the bipartite response regulators"/>
    <property type="match status" value="1"/>
</dbReference>
<feature type="domain" description="HTH luxR-type" evidence="3">
    <location>
        <begin position="158"/>
        <end position="233"/>
    </location>
</feature>